<sequence length="255" mass="29046">MKATQALLNGDKELLKTGFFSDVKVVCDDKTWALHKNILCTRRVFFKKALKATPDLAALLVDNRTMAGTCVRLFTIADYFELDRLSDMVATVLSDKHLSMAKKVQLTGKPAKIPNDFVDGFFQAAATAYSRCPSSSQPLRNAFVEFFKLTRFVVLQEPRFRARLQEIPELSHDILMSLVSAGDNGRSMVLFENPNRCQGCGWENISFFPQTWVECDEVEWDREENRWEGIGPKEFCERCAPLEKVPDAFPPLDEY</sequence>
<dbReference type="EMBL" id="QJNU01000869">
    <property type="protein sequence ID" value="RYO84170.1"/>
    <property type="molecule type" value="Genomic_DNA"/>
</dbReference>
<accession>A0A4Q4SV78</accession>
<gene>
    <name evidence="2" type="ORF">DL764_009371</name>
</gene>
<feature type="domain" description="BTB" evidence="1">
    <location>
        <begin position="13"/>
        <end position="53"/>
    </location>
</feature>
<dbReference type="AlphaFoldDB" id="A0A4Q4SV78"/>
<name>A0A4Q4SV78_9PEZI</name>
<evidence type="ECO:0000313" key="3">
    <source>
        <dbReference type="Proteomes" id="UP000293360"/>
    </source>
</evidence>
<comment type="caution">
    <text evidence="2">The sequence shown here is derived from an EMBL/GenBank/DDBJ whole genome shotgun (WGS) entry which is preliminary data.</text>
</comment>
<dbReference type="STRING" id="155417.A0A4Q4SV78"/>
<dbReference type="SUPFAM" id="SSF54695">
    <property type="entry name" value="POZ domain"/>
    <property type="match status" value="1"/>
</dbReference>
<keyword evidence="3" id="KW-1185">Reference proteome</keyword>
<dbReference type="InterPro" id="IPR011333">
    <property type="entry name" value="SKP1/BTB/POZ_sf"/>
</dbReference>
<protein>
    <recommendedName>
        <fullName evidence="1">BTB domain-containing protein</fullName>
    </recommendedName>
</protein>
<dbReference type="CDD" id="cd18186">
    <property type="entry name" value="BTB_POZ_ZBTB_KLHL-like"/>
    <property type="match status" value="1"/>
</dbReference>
<dbReference type="Gene3D" id="3.30.710.10">
    <property type="entry name" value="Potassium Channel Kv1.1, Chain A"/>
    <property type="match status" value="1"/>
</dbReference>
<evidence type="ECO:0000259" key="1">
    <source>
        <dbReference type="Pfam" id="PF00651"/>
    </source>
</evidence>
<proteinExistence type="predicted"/>
<dbReference type="Proteomes" id="UP000293360">
    <property type="component" value="Unassembled WGS sequence"/>
</dbReference>
<organism evidence="2 3">
    <name type="scientific">Monosporascus ibericus</name>
    <dbReference type="NCBI Taxonomy" id="155417"/>
    <lineage>
        <taxon>Eukaryota</taxon>
        <taxon>Fungi</taxon>
        <taxon>Dikarya</taxon>
        <taxon>Ascomycota</taxon>
        <taxon>Pezizomycotina</taxon>
        <taxon>Sordariomycetes</taxon>
        <taxon>Xylariomycetidae</taxon>
        <taxon>Xylariales</taxon>
        <taxon>Xylariales incertae sedis</taxon>
        <taxon>Monosporascus</taxon>
    </lineage>
</organism>
<evidence type="ECO:0000313" key="2">
    <source>
        <dbReference type="EMBL" id="RYO84170.1"/>
    </source>
</evidence>
<dbReference type="InterPro" id="IPR000210">
    <property type="entry name" value="BTB/POZ_dom"/>
</dbReference>
<reference evidence="2 3" key="1">
    <citation type="submission" date="2018-06" db="EMBL/GenBank/DDBJ databases">
        <title>Complete Genomes of Monosporascus.</title>
        <authorList>
            <person name="Robinson A.J."/>
            <person name="Natvig D.O."/>
        </authorList>
    </citation>
    <scope>NUCLEOTIDE SEQUENCE [LARGE SCALE GENOMIC DNA]</scope>
    <source>
        <strain evidence="2 3">CBS 110550</strain>
    </source>
</reference>
<dbReference type="Pfam" id="PF00651">
    <property type="entry name" value="BTB"/>
    <property type="match status" value="1"/>
</dbReference>
<dbReference type="OrthoDB" id="6359816at2759"/>